<organism evidence="1 2">
    <name type="scientific">Dreissena polymorpha</name>
    <name type="common">Zebra mussel</name>
    <name type="synonym">Mytilus polymorpha</name>
    <dbReference type="NCBI Taxonomy" id="45954"/>
    <lineage>
        <taxon>Eukaryota</taxon>
        <taxon>Metazoa</taxon>
        <taxon>Spiralia</taxon>
        <taxon>Lophotrochozoa</taxon>
        <taxon>Mollusca</taxon>
        <taxon>Bivalvia</taxon>
        <taxon>Autobranchia</taxon>
        <taxon>Heteroconchia</taxon>
        <taxon>Euheterodonta</taxon>
        <taxon>Imparidentia</taxon>
        <taxon>Neoheterodontei</taxon>
        <taxon>Myida</taxon>
        <taxon>Dreissenoidea</taxon>
        <taxon>Dreissenidae</taxon>
        <taxon>Dreissena</taxon>
    </lineage>
</organism>
<reference evidence="1" key="1">
    <citation type="journal article" date="2019" name="bioRxiv">
        <title>The Genome of the Zebra Mussel, Dreissena polymorpha: A Resource for Invasive Species Research.</title>
        <authorList>
            <person name="McCartney M.A."/>
            <person name="Auch B."/>
            <person name="Kono T."/>
            <person name="Mallez S."/>
            <person name="Zhang Y."/>
            <person name="Obille A."/>
            <person name="Becker A."/>
            <person name="Abrahante J.E."/>
            <person name="Garbe J."/>
            <person name="Badalamenti J.P."/>
            <person name="Herman A."/>
            <person name="Mangelson H."/>
            <person name="Liachko I."/>
            <person name="Sullivan S."/>
            <person name="Sone E.D."/>
            <person name="Koren S."/>
            <person name="Silverstein K.A.T."/>
            <person name="Beckman K.B."/>
            <person name="Gohl D.M."/>
        </authorList>
    </citation>
    <scope>NUCLEOTIDE SEQUENCE</scope>
    <source>
        <strain evidence="1">Duluth1</strain>
        <tissue evidence="1">Whole animal</tissue>
    </source>
</reference>
<sequence>MLTDDDHLEGLLCLLVITLSFGDWQKYYSQYQVAKFLNLWHNSKKYPKSDHHENCAYLGNCALSNMTVILNVKSLKVKLINRVIVDLQWPTSHPGVTRSRFLSLLGDLKPIHVTLGTSNRSGDKNRLEVTQGDMNWLLVNPG</sequence>
<accession>A0A9D4FF97</accession>
<proteinExistence type="predicted"/>
<gene>
    <name evidence="1" type="ORF">DPMN_150357</name>
</gene>
<comment type="caution">
    <text evidence="1">The sequence shown here is derived from an EMBL/GenBank/DDBJ whole genome shotgun (WGS) entry which is preliminary data.</text>
</comment>
<reference evidence="1" key="2">
    <citation type="submission" date="2020-11" db="EMBL/GenBank/DDBJ databases">
        <authorList>
            <person name="McCartney M.A."/>
            <person name="Auch B."/>
            <person name="Kono T."/>
            <person name="Mallez S."/>
            <person name="Becker A."/>
            <person name="Gohl D.M."/>
            <person name="Silverstein K.A.T."/>
            <person name="Koren S."/>
            <person name="Bechman K.B."/>
            <person name="Herman A."/>
            <person name="Abrahante J.E."/>
            <person name="Garbe J."/>
        </authorList>
    </citation>
    <scope>NUCLEOTIDE SEQUENCE</scope>
    <source>
        <strain evidence="1">Duluth1</strain>
        <tissue evidence="1">Whole animal</tissue>
    </source>
</reference>
<keyword evidence="2" id="KW-1185">Reference proteome</keyword>
<dbReference type="EMBL" id="JAIWYP010000007">
    <property type="protein sequence ID" value="KAH3796786.1"/>
    <property type="molecule type" value="Genomic_DNA"/>
</dbReference>
<protein>
    <submittedName>
        <fullName evidence="1">Uncharacterized protein</fullName>
    </submittedName>
</protein>
<dbReference type="Proteomes" id="UP000828390">
    <property type="component" value="Unassembled WGS sequence"/>
</dbReference>
<evidence type="ECO:0000313" key="2">
    <source>
        <dbReference type="Proteomes" id="UP000828390"/>
    </source>
</evidence>
<name>A0A9D4FF97_DREPO</name>
<evidence type="ECO:0000313" key="1">
    <source>
        <dbReference type="EMBL" id="KAH3796786.1"/>
    </source>
</evidence>
<dbReference type="AlphaFoldDB" id="A0A9D4FF97"/>